<organism evidence="9 10">
    <name type="scientific">Sanguibacter gelidistatuariae</name>
    <dbReference type="NCBI Taxonomy" id="1814289"/>
    <lineage>
        <taxon>Bacteria</taxon>
        <taxon>Bacillati</taxon>
        <taxon>Actinomycetota</taxon>
        <taxon>Actinomycetes</taxon>
        <taxon>Micrococcales</taxon>
        <taxon>Sanguibacteraceae</taxon>
        <taxon>Sanguibacter</taxon>
    </lineage>
</organism>
<comment type="similarity">
    <text evidence="2">Belongs to the UPF0126 family.</text>
</comment>
<evidence type="ECO:0000256" key="4">
    <source>
        <dbReference type="ARBA" id="ARBA00022692"/>
    </source>
</evidence>
<evidence type="ECO:0000256" key="6">
    <source>
        <dbReference type="ARBA" id="ARBA00023136"/>
    </source>
</evidence>
<dbReference type="RefSeq" id="WP_093184072.1">
    <property type="nucleotide sequence ID" value="NZ_FMYH01000005.1"/>
</dbReference>
<accession>A0A1G6RUR0</accession>
<evidence type="ECO:0000256" key="7">
    <source>
        <dbReference type="SAM" id="Phobius"/>
    </source>
</evidence>
<feature type="transmembrane region" description="Helical" evidence="7">
    <location>
        <begin position="68"/>
        <end position="85"/>
    </location>
</feature>
<feature type="transmembrane region" description="Helical" evidence="7">
    <location>
        <begin position="6"/>
        <end position="28"/>
    </location>
</feature>
<keyword evidence="10" id="KW-1185">Reference proteome</keyword>
<feature type="transmembrane region" description="Helical" evidence="7">
    <location>
        <begin position="154"/>
        <end position="173"/>
    </location>
</feature>
<dbReference type="InterPro" id="IPR005115">
    <property type="entry name" value="Gly_transporter"/>
</dbReference>
<evidence type="ECO:0000256" key="3">
    <source>
        <dbReference type="ARBA" id="ARBA00022475"/>
    </source>
</evidence>
<feature type="transmembrane region" description="Helical" evidence="7">
    <location>
        <begin position="179"/>
        <end position="199"/>
    </location>
</feature>
<comment type="subcellular location">
    <subcellularLocation>
        <location evidence="1">Cell membrane</location>
        <topology evidence="1">Multi-pass membrane protein</topology>
    </subcellularLocation>
</comment>
<evidence type="ECO:0000256" key="2">
    <source>
        <dbReference type="ARBA" id="ARBA00008193"/>
    </source>
</evidence>
<evidence type="ECO:0000313" key="10">
    <source>
        <dbReference type="Proteomes" id="UP000199039"/>
    </source>
</evidence>
<dbReference type="PANTHER" id="PTHR30506:SF3">
    <property type="entry name" value="UPF0126 INNER MEMBRANE PROTEIN YADS-RELATED"/>
    <property type="match status" value="1"/>
</dbReference>
<dbReference type="AlphaFoldDB" id="A0A1G6RUR0"/>
<evidence type="ECO:0000259" key="8">
    <source>
        <dbReference type="Pfam" id="PF03458"/>
    </source>
</evidence>
<keyword evidence="3" id="KW-1003">Cell membrane</keyword>
<dbReference type="Pfam" id="PF03458">
    <property type="entry name" value="Gly_transporter"/>
    <property type="match status" value="2"/>
</dbReference>
<keyword evidence="4 7" id="KW-0812">Transmembrane</keyword>
<dbReference type="OrthoDB" id="9791874at2"/>
<evidence type="ECO:0000256" key="1">
    <source>
        <dbReference type="ARBA" id="ARBA00004651"/>
    </source>
</evidence>
<name>A0A1G6RUR0_9MICO</name>
<feature type="domain" description="Glycine transporter" evidence="8">
    <location>
        <begin position="97"/>
        <end position="169"/>
    </location>
</feature>
<keyword evidence="6 7" id="KW-0472">Membrane</keyword>
<feature type="domain" description="Glycine transporter" evidence="8">
    <location>
        <begin position="10"/>
        <end position="85"/>
    </location>
</feature>
<protein>
    <submittedName>
        <fullName evidence="9">Uncharacterized membrane protein YeiH</fullName>
    </submittedName>
</protein>
<feature type="transmembrane region" description="Helical" evidence="7">
    <location>
        <begin position="35"/>
        <end position="56"/>
    </location>
</feature>
<dbReference type="PANTHER" id="PTHR30506">
    <property type="entry name" value="INNER MEMBRANE PROTEIN"/>
    <property type="match status" value="1"/>
</dbReference>
<evidence type="ECO:0000313" key="9">
    <source>
        <dbReference type="EMBL" id="SDD08181.1"/>
    </source>
</evidence>
<dbReference type="STRING" id="1814289.SAMN05216410_2778"/>
<gene>
    <name evidence="9" type="ORF">SAMN05216410_2778</name>
</gene>
<reference evidence="9 10" key="1">
    <citation type="submission" date="2016-09" db="EMBL/GenBank/DDBJ databases">
        <authorList>
            <person name="Capua I."/>
            <person name="De Benedictis P."/>
            <person name="Joannis T."/>
            <person name="Lombin L.H."/>
            <person name="Cattoli G."/>
        </authorList>
    </citation>
    <scope>NUCLEOTIDE SEQUENCE [LARGE SCALE GENOMIC DNA]</scope>
    <source>
        <strain evidence="9 10">ISLP-3</strain>
    </source>
</reference>
<dbReference type="Proteomes" id="UP000199039">
    <property type="component" value="Unassembled WGS sequence"/>
</dbReference>
<dbReference type="EMBL" id="FMYH01000005">
    <property type="protein sequence ID" value="SDD08181.1"/>
    <property type="molecule type" value="Genomic_DNA"/>
</dbReference>
<dbReference type="GO" id="GO:0005886">
    <property type="term" value="C:plasma membrane"/>
    <property type="evidence" value="ECO:0007669"/>
    <property type="project" value="UniProtKB-SubCell"/>
</dbReference>
<proteinExistence type="inferred from homology"/>
<keyword evidence="5 7" id="KW-1133">Transmembrane helix</keyword>
<evidence type="ECO:0000256" key="5">
    <source>
        <dbReference type="ARBA" id="ARBA00022989"/>
    </source>
</evidence>
<sequence length="206" mass="21518">MPPATTALVVLDLVGVLAFAVNGAMTAIRTARLDIVGVITLGTITALGGGFIRDIFLDDLPPATFRDWRYLAVAALGAFIAFLLSKRLERLARPINVLDAAGLSLFAVTGTLKGLEAGLGVAQSIILGGVTAVGGGTLRDVLLREIPAILYSGLYLIPALVAAGITAIVFSAGLHPLPWTVVAAVMCFTIRMIGVRYDLNAPRPRL</sequence>